<evidence type="ECO:0000259" key="2">
    <source>
        <dbReference type="Pfam" id="PF19044"/>
    </source>
</evidence>
<evidence type="ECO:0000256" key="1">
    <source>
        <dbReference type="SAM" id="MobiDB-lite"/>
    </source>
</evidence>
<dbReference type="Gene3D" id="1.10.8.730">
    <property type="match status" value="1"/>
</dbReference>
<name>A0A1M5D426_9FIRM</name>
<dbReference type="Proteomes" id="UP000184148">
    <property type="component" value="Unassembled WGS sequence"/>
</dbReference>
<evidence type="ECO:0000313" key="4">
    <source>
        <dbReference type="Proteomes" id="UP000184148"/>
    </source>
</evidence>
<dbReference type="InterPro" id="IPR043964">
    <property type="entry name" value="P-loop_TraG"/>
</dbReference>
<dbReference type="STRING" id="1121429.SAMN02745133_03103"/>
<dbReference type="InterPro" id="IPR051162">
    <property type="entry name" value="T4SS_component"/>
</dbReference>
<dbReference type="SUPFAM" id="SSF52540">
    <property type="entry name" value="P-loop containing nucleoside triphosphate hydrolases"/>
    <property type="match status" value="1"/>
</dbReference>
<reference evidence="4" key="1">
    <citation type="submission" date="2016-11" db="EMBL/GenBank/DDBJ databases">
        <authorList>
            <person name="Varghese N."/>
            <person name="Submissions S."/>
        </authorList>
    </citation>
    <scope>NUCLEOTIDE SEQUENCE [LARGE SCALE GENOMIC DNA]</scope>
    <source>
        <strain evidence="4">DSM 12395</strain>
    </source>
</reference>
<dbReference type="PANTHER" id="PTHR30121:SF6">
    <property type="entry name" value="SLR6007 PROTEIN"/>
    <property type="match status" value="1"/>
</dbReference>
<dbReference type="OrthoDB" id="9804380at2"/>
<dbReference type="RefSeq" id="WP_073240248.1">
    <property type="nucleotide sequence ID" value="NZ_FQUY01000042.1"/>
</dbReference>
<dbReference type="InterPro" id="IPR027417">
    <property type="entry name" value="P-loop_NTPase"/>
</dbReference>
<proteinExistence type="predicted"/>
<dbReference type="EMBL" id="FQUY01000042">
    <property type="protein sequence ID" value="SHF61736.1"/>
    <property type="molecule type" value="Genomic_DNA"/>
</dbReference>
<dbReference type="Pfam" id="PF19044">
    <property type="entry name" value="P-loop_TraG"/>
    <property type="match status" value="1"/>
</dbReference>
<dbReference type="Gene3D" id="3.40.50.300">
    <property type="entry name" value="P-loop containing nucleotide triphosphate hydrolases"/>
    <property type="match status" value="1"/>
</dbReference>
<gene>
    <name evidence="3" type="ORF">SAMN02745133_03103</name>
</gene>
<keyword evidence="4" id="KW-1185">Reference proteome</keyword>
<accession>A0A1M5D426</accession>
<sequence length="639" mass="72142">MFKKFLKNKEKPKPKPPGKNQPDIFLGAANEKDLIAPSSIKEVGPGDKIPDGNATDYWVEIGATAEPTRYFRSFFAILTGGSTWMGILNQLYIADFGEADLDIAIHVTPMDTTRTAWQLEQQIAQLEVEYAEEKNLAKKNTIRDQIAELSERHRNIKRGNERMFMVSIEATASSTDKETFRRFCNVIVKKFAGKGIHLRTADMRQLDALLSMTPLDAKVLKDTFRSMESSNLADLFPFGQGGLRHRSGIPIGLDPQGNLILYDPWYPTNENPNIVCLGRAGAGKSFTIKLIACRLVITNVRVGIIDPETEYESLMLGLGCPYIKLHPNSRHRINIFDVEEEEDEDGNLSVNLESTIKAVTAVVFKMIRTYEKQELPGRVKIGIQETIRELYRRRGITEDPASLYERGTGIRTTGVKKKMPTLTELWLEMKRQPELVDAAELLKPFTVQGGFPSQAIFDCESNVNISDVPAFAISVRGLDEEIMRPLGLFIATKWVWEKFGQNYKQKKAIITDEAQKMMYEPETALWLEDAFRTSRKRNTSMIAVTQGFEVFTKVHQGLAILKNSTTKILLKQEPLDIASVKEKFALSEGESHFLLNATKGHGIIKCNNDASVFYADATPEEYRMFTSDPNELIRLRAVR</sequence>
<feature type="domain" description="TraG P-loop" evidence="2">
    <location>
        <begin position="270"/>
        <end position="635"/>
    </location>
</feature>
<protein>
    <submittedName>
        <fullName evidence="3">AAA-like domain-containing protein</fullName>
    </submittedName>
</protein>
<feature type="region of interest" description="Disordered" evidence="1">
    <location>
        <begin position="1"/>
        <end position="25"/>
    </location>
</feature>
<organism evidence="3 4">
    <name type="scientific">Desulforamulus putei DSM 12395</name>
    <dbReference type="NCBI Taxonomy" id="1121429"/>
    <lineage>
        <taxon>Bacteria</taxon>
        <taxon>Bacillati</taxon>
        <taxon>Bacillota</taxon>
        <taxon>Clostridia</taxon>
        <taxon>Eubacteriales</taxon>
        <taxon>Peptococcaceae</taxon>
        <taxon>Desulforamulus</taxon>
    </lineage>
</organism>
<dbReference type="AlphaFoldDB" id="A0A1M5D426"/>
<dbReference type="PANTHER" id="PTHR30121">
    <property type="entry name" value="UNCHARACTERIZED PROTEIN YJGR-RELATED"/>
    <property type="match status" value="1"/>
</dbReference>
<evidence type="ECO:0000313" key="3">
    <source>
        <dbReference type="EMBL" id="SHF61736.1"/>
    </source>
</evidence>